<evidence type="ECO:0000259" key="9">
    <source>
        <dbReference type="PROSITE" id="PS50928"/>
    </source>
</evidence>
<evidence type="ECO:0000256" key="8">
    <source>
        <dbReference type="RuleBase" id="RU363032"/>
    </source>
</evidence>
<keyword evidence="5 8" id="KW-0812">Transmembrane</keyword>
<keyword evidence="6 8" id="KW-1133">Transmembrane helix</keyword>
<keyword evidence="4" id="KW-1003">Cell membrane</keyword>
<evidence type="ECO:0000313" key="10">
    <source>
        <dbReference type="EMBL" id="MST68094.1"/>
    </source>
</evidence>
<dbReference type="PANTHER" id="PTHR42929:SF1">
    <property type="entry name" value="INNER MEMBRANE ABC TRANSPORTER PERMEASE PROTEIN YDCU-RELATED"/>
    <property type="match status" value="1"/>
</dbReference>
<dbReference type="Gene3D" id="1.10.3720.10">
    <property type="entry name" value="MetI-like"/>
    <property type="match status" value="1"/>
</dbReference>
<comment type="caution">
    <text evidence="10">The sequence shown here is derived from an EMBL/GenBank/DDBJ whole genome shotgun (WGS) entry which is preliminary data.</text>
</comment>
<feature type="transmembrane region" description="Helical" evidence="8">
    <location>
        <begin position="133"/>
        <end position="158"/>
    </location>
</feature>
<reference evidence="10" key="1">
    <citation type="submission" date="2019-09" db="EMBL/GenBank/DDBJ databases">
        <title>In-depth cultivation of the pig gut microbiome towards novel bacterial diversity and tailored functional studies.</title>
        <authorList>
            <person name="Wylensek D."/>
            <person name="Hitch T.C.A."/>
            <person name="Clavel T."/>
        </authorList>
    </citation>
    <scope>NUCLEOTIDE SEQUENCE</scope>
    <source>
        <strain evidence="10">RF-744-FAT-WT-3</strain>
    </source>
</reference>
<dbReference type="Pfam" id="PF00528">
    <property type="entry name" value="BPD_transp_1"/>
    <property type="match status" value="1"/>
</dbReference>
<dbReference type="EMBL" id="VUNB01000001">
    <property type="protein sequence ID" value="MST68094.1"/>
    <property type="molecule type" value="Genomic_DNA"/>
</dbReference>
<sequence length="271" mass="29764">MKYSKAWASPFLIWIAIGTVVPVFSIAYYGFSNRAGHFTFDNIGATFSPDHMEALGLSLLLAFVSTAVCFILALPMAMILSNSRHGKTGMVIFIFILPMWMNFLLRTMAWQVLLEREGVINSILHALGLPGQHLINTPAAIVLGMVYDFLPFMILPIYNAACKIDNRLIEAAYDLGADKGTVYRKVIFPLLVPGIVSGVTMVFIPALTTFVISNMLGGGKINLIGNIIEQEFTVSSNWYLGSGMSLVMMVFIIITMLLFGKFDKSGGESLI</sequence>
<feature type="transmembrane region" description="Helical" evidence="8">
    <location>
        <begin position="238"/>
        <end position="259"/>
    </location>
</feature>
<comment type="subcellular location">
    <subcellularLocation>
        <location evidence="1 8">Cell membrane</location>
        <topology evidence="1 8">Multi-pass membrane protein</topology>
    </subcellularLocation>
</comment>
<evidence type="ECO:0000256" key="5">
    <source>
        <dbReference type="ARBA" id="ARBA00022692"/>
    </source>
</evidence>
<evidence type="ECO:0000256" key="7">
    <source>
        <dbReference type="ARBA" id="ARBA00023136"/>
    </source>
</evidence>
<dbReference type="CDD" id="cd06261">
    <property type="entry name" value="TM_PBP2"/>
    <property type="match status" value="1"/>
</dbReference>
<feature type="transmembrane region" description="Helical" evidence="8">
    <location>
        <begin position="186"/>
        <end position="212"/>
    </location>
</feature>
<dbReference type="PANTHER" id="PTHR42929">
    <property type="entry name" value="INNER MEMBRANE ABC TRANSPORTER PERMEASE PROTEIN YDCU-RELATED-RELATED"/>
    <property type="match status" value="1"/>
</dbReference>
<dbReference type="InterPro" id="IPR035906">
    <property type="entry name" value="MetI-like_sf"/>
</dbReference>
<name>A0A6A8M8F1_9FIRM</name>
<proteinExistence type="inferred from homology"/>
<accession>A0A6A8M8F1</accession>
<dbReference type="GO" id="GO:0055085">
    <property type="term" value="P:transmembrane transport"/>
    <property type="evidence" value="ECO:0007669"/>
    <property type="project" value="InterPro"/>
</dbReference>
<keyword evidence="7 8" id="KW-0472">Membrane</keyword>
<feature type="transmembrane region" description="Helical" evidence="8">
    <location>
        <begin position="92"/>
        <end position="113"/>
    </location>
</feature>
<evidence type="ECO:0000256" key="2">
    <source>
        <dbReference type="ARBA" id="ARBA00007069"/>
    </source>
</evidence>
<keyword evidence="3 8" id="KW-0813">Transport</keyword>
<dbReference type="RefSeq" id="WP_154571571.1">
    <property type="nucleotide sequence ID" value="NZ_JAXDSY010000033.1"/>
</dbReference>
<evidence type="ECO:0000256" key="6">
    <source>
        <dbReference type="ARBA" id="ARBA00022989"/>
    </source>
</evidence>
<organism evidence="10">
    <name type="scientific">Baileyella intestinalis</name>
    <dbReference type="NCBI Taxonomy" id="2606709"/>
    <lineage>
        <taxon>Bacteria</taxon>
        <taxon>Bacillati</taxon>
        <taxon>Bacillota</taxon>
        <taxon>Clostridia</taxon>
        <taxon>Peptostreptococcales</taxon>
        <taxon>Anaerovoracaceae</taxon>
        <taxon>Baileyella</taxon>
    </lineage>
</organism>
<dbReference type="SUPFAM" id="SSF161098">
    <property type="entry name" value="MetI-like"/>
    <property type="match status" value="1"/>
</dbReference>
<feature type="transmembrane region" description="Helical" evidence="8">
    <location>
        <begin position="12"/>
        <end position="31"/>
    </location>
</feature>
<evidence type="ECO:0000256" key="1">
    <source>
        <dbReference type="ARBA" id="ARBA00004651"/>
    </source>
</evidence>
<feature type="transmembrane region" description="Helical" evidence="8">
    <location>
        <begin position="57"/>
        <end position="80"/>
    </location>
</feature>
<gene>
    <name evidence="10" type="ORF">FYJ66_00505</name>
</gene>
<protein>
    <submittedName>
        <fullName evidence="10">ABC transporter permease</fullName>
    </submittedName>
</protein>
<dbReference type="InterPro" id="IPR000515">
    <property type="entry name" value="MetI-like"/>
</dbReference>
<dbReference type="PROSITE" id="PS50928">
    <property type="entry name" value="ABC_TM1"/>
    <property type="match status" value="1"/>
</dbReference>
<evidence type="ECO:0000256" key="4">
    <source>
        <dbReference type="ARBA" id="ARBA00022475"/>
    </source>
</evidence>
<dbReference type="GO" id="GO:0005886">
    <property type="term" value="C:plasma membrane"/>
    <property type="evidence" value="ECO:0007669"/>
    <property type="project" value="UniProtKB-SubCell"/>
</dbReference>
<dbReference type="AlphaFoldDB" id="A0A6A8M8F1"/>
<comment type="similarity">
    <text evidence="2">Belongs to the binding-protein-dependent transport system permease family. CysTW subfamily.</text>
</comment>
<evidence type="ECO:0000256" key="3">
    <source>
        <dbReference type="ARBA" id="ARBA00022448"/>
    </source>
</evidence>
<feature type="domain" description="ABC transmembrane type-1" evidence="9">
    <location>
        <begin position="55"/>
        <end position="259"/>
    </location>
</feature>